<feature type="transmembrane region" description="Helical" evidence="6">
    <location>
        <begin position="152"/>
        <end position="171"/>
    </location>
</feature>
<feature type="transmembrane region" description="Helical" evidence="6">
    <location>
        <begin position="364"/>
        <end position="383"/>
    </location>
</feature>
<feature type="transmembrane region" description="Helical" evidence="6">
    <location>
        <begin position="217"/>
        <end position="235"/>
    </location>
</feature>
<dbReference type="Proteomes" id="UP000243136">
    <property type="component" value="Chromosome"/>
</dbReference>
<evidence type="ECO:0000256" key="3">
    <source>
        <dbReference type="ARBA" id="ARBA00022692"/>
    </source>
</evidence>
<keyword evidence="3 6" id="KW-0812">Transmembrane</keyword>
<reference evidence="8" key="1">
    <citation type="submission" date="2017-06" db="EMBL/GenBank/DDBJ databases">
        <title>Capnocytophaga spp. assemblies.</title>
        <authorList>
            <person name="Gulvik C.A."/>
        </authorList>
    </citation>
    <scope>NUCLEOTIDE SEQUENCE [LARGE SCALE GENOMIC DNA]</scope>
    <source>
        <strain evidence="8">H5594</strain>
    </source>
</reference>
<dbReference type="InterPro" id="IPR050833">
    <property type="entry name" value="Poly_Biosynth_Transport"/>
</dbReference>
<dbReference type="RefSeq" id="WP_095917869.1">
    <property type="nucleotide sequence ID" value="NZ_CP022388.1"/>
</dbReference>
<feature type="transmembrane region" description="Helical" evidence="6">
    <location>
        <begin position="389"/>
        <end position="412"/>
    </location>
</feature>
<feature type="transmembrane region" description="Helical" evidence="6">
    <location>
        <begin position="80"/>
        <end position="100"/>
    </location>
</feature>
<evidence type="ECO:0000256" key="2">
    <source>
        <dbReference type="ARBA" id="ARBA00022475"/>
    </source>
</evidence>
<evidence type="ECO:0000256" key="1">
    <source>
        <dbReference type="ARBA" id="ARBA00004651"/>
    </source>
</evidence>
<keyword evidence="4 6" id="KW-1133">Transmembrane helix</keyword>
<protein>
    <submittedName>
        <fullName evidence="7">Sugar isomerase</fullName>
    </submittedName>
</protein>
<keyword evidence="2" id="KW-1003">Cell membrane</keyword>
<feature type="transmembrane region" description="Helical" evidence="6">
    <location>
        <begin position="449"/>
        <end position="467"/>
    </location>
</feature>
<keyword evidence="7" id="KW-0413">Isomerase</keyword>
<feature type="transmembrane region" description="Helical" evidence="6">
    <location>
        <begin position="12"/>
        <end position="35"/>
    </location>
</feature>
<sequence length="477" mass="54519">MGFVFKQSLKNILTTYLGFAIGAINTLFLFTYFLSKSQYGLVSYITSTATILSPLIAFGVHQTYIRFYATYDNTNERSRFNFMLFLLPWAVIIPLVFVGYLSYEHLVAWLSSKNAEVGNYLPVIFFTGISMAYFEIGYAWARVQLQTVAGNFLKEVFHRVGILLLLVAFYFKLMTFEVLVQGVFWVYFLRMICMFVLVFFMVRPQFHIGFPSNKHSVLWYSAFVVLSGSVATLLVDIDKFMLNQYVALSDIAIYNVAIFSATVVVIPYRAVYQIVSPLVAQWLHQNKINEIHQLYHRSTLGVFAFSMLIFVLIVTNARQMYALLPDPAYEQGLWVLIIIACVKLSDALTGVNNALLFNSAYYRYILLLGILLLITTVLLNIWLIPKYGINGSAVATFIAFIVYNTLKISLVYAKFRLQPFSKTMIQIIFTGAILTLIGYFWDFSFANPLINILLKSILILILTFPLLKKIKSEISHL</sequence>
<dbReference type="GO" id="GO:0005886">
    <property type="term" value="C:plasma membrane"/>
    <property type="evidence" value="ECO:0007669"/>
    <property type="project" value="UniProtKB-SubCell"/>
</dbReference>
<organism evidence="7 8">
    <name type="scientific">Capnocytophaga canimorsus</name>
    <dbReference type="NCBI Taxonomy" id="28188"/>
    <lineage>
        <taxon>Bacteria</taxon>
        <taxon>Pseudomonadati</taxon>
        <taxon>Bacteroidota</taxon>
        <taxon>Flavobacteriia</taxon>
        <taxon>Flavobacteriales</taxon>
        <taxon>Flavobacteriaceae</taxon>
        <taxon>Capnocytophaga</taxon>
    </lineage>
</organism>
<feature type="transmembrane region" description="Helical" evidence="6">
    <location>
        <begin position="120"/>
        <end position="140"/>
    </location>
</feature>
<name>A0A250G8X9_9FLAO</name>
<evidence type="ECO:0000313" key="8">
    <source>
        <dbReference type="Proteomes" id="UP000243136"/>
    </source>
</evidence>
<dbReference type="PANTHER" id="PTHR30250">
    <property type="entry name" value="PST FAMILY PREDICTED COLANIC ACID TRANSPORTER"/>
    <property type="match status" value="1"/>
</dbReference>
<feature type="transmembrane region" description="Helical" evidence="6">
    <location>
        <begin position="41"/>
        <end position="60"/>
    </location>
</feature>
<dbReference type="PANTHER" id="PTHR30250:SF11">
    <property type="entry name" value="O-ANTIGEN TRANSPORTER-RELATED"/>
    <property type="match status" value="1"/>
</dbReference>
<feature type="transmembrane region" description="Helical" evidence="6">
    <location>
        <begin position="333"/>
        <end position="357"/>
    </location>
</feature>
<accession>A0A250G8X9</accession>
<comment type="subcellular location">
    <subcellularLocation>
        <location evidence="1">Cell membrane</location>
        <topology evidence="1">Multi-pass membrane protein</topology>
    </subcellularLocation>
</comment>
<evidence type="ECO:0000313" key="7">
    <source>
        <dbReference type="EMBL" id="ATA92686.1"/>
    </source>
</evidence>
<dbReference type="Pfam" id="PF01943">
    <property type="entry name" value="Polysacc_synt"/>
    <property type="match status" value="1"/>
</dbReference>
<gene>
    <name evidence="7" type="ORF">CGC56_11295</name>
</gene>
<feature type="transmembrane region" description="Helical" evidence="6">
    <location>
        <begin position="424"/>
        <end position="443"/>
    </location>
</feature>
<dbReference type="EMBL" id="CP022388">
    <property type="protein sequence ID" value="ATA92686.1"/>
    <property type="molecule type" value="Genomic_DNA"/>
</dbReference>
<proteinExistence type="predicted"/>
<evidence type="ECO:0000256" key="6">
    <source>
        <dbReference type="SAM" id="Phobius"/>
    </source>
</evidence>
<dbReference type="AlphaFoldDB" id="A0A250G8X9"/>
<feature type="transmembrane region" description="Helical" evidence="6">
    <location>
        <begin position="183"/>
        <end position="202"/>
    </location>
</feature>
<evidence type="ECO:0000256" key="5">
    <source>
        <dbReference type="ARBA" id="ARBA00023136"/>
    </source>
</evidence>
<feature type="transmembrane region" description="Helical" evidence="6">
    <location>
        <begin position="247"/>
        <end position="268"/>
    </location>
</feature>
<dbReference type="InterPro" id="IPR002797">
    <property type="entry name" value="Polysacc_synth"/>
</dbReference>
<evidence type="ECO:0000256" key="4">
    <source>
        <dbReference type="ARBA" id="ARBA00022989"/>
    </source>
</evidence>
<feature type="transmembrane region" description="Helical" evidence="6">
    <location>
        <begin position="294"/>
        <end position="313"/>
    </location>
</feature>
<keyword evidence="5 6" id="KW-0472">Membrane</keyword>
<dbReference type="GO" id="GO:0016853">
    <property type="term" value="F:isomerase activity"/>
    <property type="evidence" value="ECO:0007669"/>
    <property type="project" value="UniProtKB-KW"/>
</dbReference>